<sequence>MEFRRSIFEQKENTKDAFDMTNFTYNNWNDILESIFEEPTIEDVGDVERMGIKK</sequence>
<dbReference type="EMBL" id="JAHLQF010000001">
    <property type="protein sequence ID" value="MBU5483511.1"/>
    <property type="molecule type" value="Genomic_DNA"/>
</dbReference>
<dbReference type="RefSeq" id="WP_216437884.1">
    <property type="nucleotide sequence ID" value="NZ_JAHLQF010000001.1"/>
</dbReference>
<name>A0ABS6EE76_9CLOT</name>
<protein>
    <submittedName>
        <fullName evidence="1">Uncharacterized protein</fullName>
    </submittedName>
</protein>
<comment type="caution">
    <text evidence="1">The sequence shown here is derived from an EMBL/GenBank/DDBJ whole genome shotgun (WGS) entry which is preliminary data.</text>
</comment>
<reference evidence="1 2" key="1">
    <citation type="submission" date="2021-06" db="EMBL/GenBank/DDBJ databases">
        <authorList>
            <person name="Sun Q."/>
            <person name="Li D."/>
        </authorList>
    </citation>
    <scope>NUCLEOTIDE SEQUENCE [LARGE SCALE GENOMIC DNA]</scope>
    <source>
        <strain evidence="1 2">MSJ-11</strain>
    </source>
</reference>
<evidence type="ECO:0000313" key="2">
    <source>
        <dbReference type="Proteomes" id="UP000726170"/>
    </source>
</evidence>
<evidence type="ECO:0000313" key="1">
    <source>
        <dbReference type="EMBL" id="MBU5483511.1"/>
    </source>
</evidence>
<accession>A0ABS6EE76</accession>
<keyword evidence="2" id="KW-1185">Reference proteome</keyword>
<dbReference type="Proteomes" id="UP000726170">
    <property type="component" value="Unassembled WGS sequence"/>
</dbReference>
<organism evidence="1 2">
    <name type="scientific">Clostridium mobile</name>
    <dbReference type="NCBI Taxonomy" id="2841512"/>
    <lineage>
        <taxon>Bacteria</taxon>
        <taxon>Bacillati</taxon>
        <taxon>Bacillota</taxon>
        <taxon>Clostridia</taxon>
        <taxon>Eubacteriales</taxon>
        <taxon>Clostridiaceae</taxon>
        <taxon>Clostridium</taxon>
    </lineage>
</organism>
<proteinExistence type="predicted"/>
<gene>
    <name evidence="1" type="ORF">KQI86_04165</name>
</gene>